<evidence type="ECO:0000256" key="7">
    <source>
        <dbReference type="ARBA" id="ARBA00023242"/>
    </source>
</evidence>
<evidence type="ECO:0000256" key="8">
    <source>
        <dbReference type="SAM" id="MobiDB-lite"/>
    </source>
</evidence>
<dbReference type="EMBL" id="SWLB01000018">
    <property type="protein sequence ID" value="KAF3326973.1"/>
    <property type="molecule type" value="Genomic_DNA"/>
</dbReference>
<feature type="compositionally biased region" description="Basic and acidic residues" evidence="8">
    <location>
        <begin position="221"/>
        <end position="239"/>
    </location>
</feature>
<keyword evidence="6 9" id="KW-0472">Membrane</keyword>
<feature type="compositionally biased region" description="Polar residues" evidence="8">
    <location>
        <begin position="253"/>
        <end position="264"/>
    </location>
</feature>
<evidence type="ECO:0000256" key="9">
    <source>
        <dbReference type="SAM" id="Phobius"/>
    </source>
</evidence>
<dbReference type="GO" id="GO:0005634">
    <property type="term" value="C:nucleus"/>
    <property type="evidence" value="ECO:0007669"/>
    <property type="project" value="UniProtKB-SubCell"/>
</dbReference>
<dbReference type="OrthoDB" id="434939at2759"/>
<dbReference type="Pfam" id="PF08585">
    <property type="entry name" value="RMI1_N_C"/>
    <property type="match status" value="1"/>
</dbReference>
<comment type="caution">
    <text evidence="11">The sequence shown here is derived from an EMBL/GenBank/DDBJ whole genome shotgun (WGS) entry which is preliminary data.</text>
</comment>
<name>A0A833QQA8_9POAL</name>
<evidence type="ECO:0000256" key="3">
    <source>
        <dbReference type="ARBA" id="ARBA00009012"/>
    </source>
</evidence>
<feature type="domain" description="RecQ mediated genome instability protein 1 OB-fold" evidence="10">
    <location>
        <begin position="68"/>
        <end position="169"/>
    </location>
</feature>
<evidence type="ECO:0000313" key="11">
    <source>
        <dbReference type="EMBL" id="KAF3326973.1"/>
    </source>
</evidence>
<dbReference type="SMART" id="SM01161">
    <property type="entry name" value="DUF1767"/>
    <property type="match status" value="1"/>
</dbReference>
<keyword evidence="7" id="KW-0539">Nucleus</keyword>
<dbReference type="Proteomes" id="UP000623129">
    <property type="component" value="Unassembled WGS sequence"/>
</dbReference>
<dbReference type="AlphaFoldDB" id="A0A833QQA8"/>
<reference evidence="11" key="1">
    <citation type="submission" date="2020-01" db="EMBL/GenBank/DDBJ databases">
        <title>Genome sequence of Kobresia littledalei, the first chromosome-level genome in the family Cyperaceae.</title>
        <authorList>
            <person name="Qu G."/>
        </authorList>
    </citation>
    <scope>NUCLEOTIDE SEQUENCE</scope>
    <source>
        <strain evidence="11">C.B.Clarke</strain>
        <tissue evidence="11">Leaf</tissue>
    </source>
</reference>
<accession>A0A833QQA8</accession>
<evidence type="ECO:0000256" key="4">
    <source>
        <dbReference type="ARBA" id="ARBA00022692"/>
    </source>
</evidence>
<feature type="region of interest" description="Disordered" evidence="8">
    <location>
        <begin position="204"/>
        <end position="271"/>
    </location>
</feature>
<dbReference type="InterPro" id="IPR013894">
    <property type="entry name" value="RMI1_OB"/>
</dbReference>
<keyword evidence="5 9" id="KW-1133">Transmembrane helix</keyword>
<feature type="transmembrane region" description="Helical" evidence="9">
    <location>
        <begin position="507"/>
        <end position="526"/>
    </location>
</feature>
<comment type="similarity">
    <text evidence="3">Belongs to the TMEM19 family.</text>
</comment>
<keyword evidence="4 9" id="KW-0812">Transmembrane</keyword>
<evidence type="ECO:0000256" key="1">
    <source>
        <dbReference type="ARBA" id="ARBA00004123"/>
    </source>
</evidence>
<feature type="transmembrane region" description="Helical" evidence="9">
    <location>
        <begin position="413"/>
        <end position="437"/>
    </location>
</feature>
<feature type="compositionally biased region" description="Polar residues" evidence="8">
    <location>
        <begin position="206"/>
        <end position="215"/>
    </location>
</feature>
<dbReference type="GO" id="GO:0016020">
    <property type="term" value="C:membrane"/>
    <property type="evidence" value="ECO:0007669"/>
    <property type="project" value="UniProtKB-SubCell"/>
</dbReference>
<dbReference type="Gene3D" id="2.40.50.770">
    <property type="entry name" value="RecQ-mediated genome instability protein Rmi1, C-terminal domain"/>
    <property type="match status" value="1"/>
</dbReference>
<evidence type="ECO:0000313" key="12">
    <source>
        <dbReference type="Proteomes" id="UP000623129"/>
    </source>
</evidence>
<gene>
    <name evidence="11" type="ORF">FCM35_KLT08603</name>
</gene>
<dbReference type="PANTHER" id="PTHR13681:SF24">
    <property type="entry name" value="TUDOR DOMAIN-CONTAINING PROTEIN 3"/>
    <property type="match status" value="1"/>
</dbReference>
<dbReference type="InterPro" id="IPR042470">
    <property type="entry name" value="RMI1_N_C_sf"/>
</dbReference>
<dbReference type="InterPro" id="IPR002794">
    <property type="entry name" value="DUF92_TMEM19"/>
</dbReference>
<feature type="compositionally biased region" description="Basic and acidic residues" evidence="8">
    <location>
        <begin position="308"/>
        <end position="326"/>
    </location>
</feature>
<evidence type="ECO:0000256" key="6">
    <source>
        <dbReference type="ARBA" id="ARBA00023136"/>
    </source>
</evidence>
<comment type="subcellular location">
    <subcellularLocation>
        <location evidence="2">Membrane</location>
        <topology evidence="2">Multi-pass membrane protein</topology>
    </subcellularLocation>
    <subcellularLocation>
        <location evidence="1">Nucleus</location>
    </subcellularLocation>
</comment>
<evidence type="ECO:0000256" key="2">
    <source>
        <dbReference type="ARBA" id="ARBA00004141"/>
    </source>
</evidence>
<keyword evidence="12" id="KW-1185">Reference proteome</keyword>
<dbReference type="Pfam" id="PF01940">
    <property type="entry name" value="DUF92"/>
    <property type="match status" value="1"/>
</dbReference>
<feature type="transmembrane region" description="Helical" evidence="9">
    <location>
        <begin position="449"/>
        <end position="473"/>
    </location>
</feature>
<evidence type="ECO:0000256" key="5">
    <source>
        <dbReference type="ARBA" id="ARBA00022989"/>
    </source>
</evidence>
<evidence type="ECO:0000259" key="10">
    <source>
        <dbReference type="Pfam" id="PF08585"/>
    </source>
</evidence>
<sequence>MASLEEKIVETLTSSRGWRFRDLHEIRSLILSHDRPFTVDSIEADLMAMDLRDFGGKSLPDPSSLNKISNLQGPLVLQVVSTRDIYQSSIEASFKNSNRRLLRFILTDGYSEITAIEYSEILSITQEIVPGTKARLENKVPIHSGILCLGPKTFTIMGGIVETLFEEWQMSQKYSGLSRTAVKLSPNDDGEGPPPFEKLHAESNRQNKIQQSHDSSFAKGESSRGRQVADGKNNSKDVATDNIPAVSKKDPLTSGTEGRNNDASTRPKEAIEVVPVQNQAAAQKLLQKMQEPNEGRYGRGGRHRGRGRDREEEHPVFTLEEWEKRNSRNAPDTSRDEEMARQLQQQMDLEDNEGIGAGSSEAEQLRNRGIVGHYSCSNGDTWSSELGIISNSQPRLITTFKKVKKGTNGGVTISGLAAAAAAGCAIGLAFVGVGFVTTNCEARVARRQMLMIPLATFSGLLGSLIDSFLGATLQYSGYCSMRKKVVGKAGPMVVKISGREILDNNGVNVVSILLTTILTGILCTYIF</sequence>
<proteinExistence type="inferred from homology"/>
<protein>
    <submittedName>
        <fullName evidence="11">Transmembrane protein 19</fullName>
    </submittedName>
</protein>
<dbReference type="PANTHER" id="PTHR13681">
    <property type="entry name" value="SURVIVAL OF MOTOR NEURON-RELATED-SPLICING FACTOR 30-RELATED"/>
    <property type="match status" value="1"/>
</dbReference>
<feature type="region of interest" description="Disordered" evidence="8">
    <location>
        <begin position="287"/>
        <end position="342"/>
    </location>
</feature>
<organism evidence="11 12">
    <name type="scientific">Carex littledalei</name>
    <dbReference type="NCBI Taxonomy" id="544730"/>
    <lineage>
        <taxon>Eukaryota</taxon>
        <taxon>Viridiplantae</taxon>
        <taxon>Streptophyta</taxon>
        <taxon>Embryophyta</taxon>
        <taxon>Tracheophyta</taxon>
        <taxon>Spermatophyta</taxon>
        <taxon>Magnoliopsida</taxon>
        <taxon>Liliopsida</taxon>
        <taxon>Poales</taxon>
        <taxon>Cyperaceae</taxon>
        <taxon>Cyperoideae</taxon>
        <taxon>Cariceae</taxon>
        <taxon>Carex</taxon>
        <taxon>Carex subgen. Euthyceras</taxon>
    </lineage>
</organism>